<dbReference type="RefSeq" id="WP_091937148.1">
    <property type="nucleotide sequence ID" value="NZ_FOUJ01000005.1"/>
</dbReference>
<dbReference type="FunFam" id="3.30.590.10:FF:000003">
    <property type="entry name" value="Glutamine synthetase 2"/>
    <property type="match status" value="1"/>
</dbReference>
<dbReference type="InterPro" id="IPR008146">
    <property type="entry name" value="Gln_synth_cat_dom"/>
</dbReference>
<dbReference type="PROSITE" id="PS00181">
    <property type="entry name" value="GLNA_ATP"/>
    <property type="match status" value="1"/>
</dbReference>
<feature type="binding site" evidence="13">
    <location>
        <position position="182"/>
    </location>
    <ligand>
        <name>ATP</name>
        <dbReference type="ChEBI" id="CHEBI:30616"/>
    </ligand>
</feature>
<evidence type="ECO:0000256" key="1">
    <source>
        <dbReference type="ARBA" id="ARBA00004496"/>
    </source>
</evidence>
<keyword evidence="22" id="KW-1185">Reference proteome</keyword>
<evidence type="ECO:0000256" key="4">
    <source>
        <dbReference type="ARBA" id="ARBA00021364"/>
    </source>
</evidence>
<dbReference type="PROSITE" id="PS51986">
    <property type="entry name" value="GS_BETA_GRASP"/>
    <property type="match status" value="1"/>
</dbReference>
<feature type="binding site" evidence="14">
    <location>
        <position position="331"/>
    </location>
    <ligand>
        <name>Mg(2+)</name>
        <dbReference type="ChEBI" id="CHEBI:18420"/>
        <label>1</label>
    </ligand>
</feature>
<keyword evidence="8 13" id="KW-0547">Nucleotide-binding</keyword>
<evidence type="ECO:0000256" key="8">
    <source>
        <dbReference type="ARBA" id="ARBA00022741"/>
    </source>
</evidence>
<feature type="binding site" evidence="14">
    <location>
        <position position="187"/>
    </location>
    <ligand>
        <name>Mg(2+)</name>
        <dbReference type="ChEBI" id="CHEBI:18420"/>
        <label>1</label>
    </ligand>
</feature>
<dbReference type="GO" id="GO:0005737">
    <property type="term" value="C:cytoplasm"/>
    <property type="evidence" value="ECO:0007669"/>
    <property type="project" value="UniProtKB-SubCell"/>
</dbReference>
<dbReference type="PROSITE" id="PS00180">
    <property type="entry name" value="GLNA_1"/>
    <property type="match status" value="1"/>
</dbReference>
<reference evidence="22" key="1">
    <citation type="submission" date="2016-10" db="EMBL/GenBank/DDBJ databases">
        <authorList>
            <person name="Varghese N."/>
            <person name="Submissions S."/>
        </authorList>
    </citation>
    <scope>NUCLEOTIDE SEQUENCE [LARGE SCALE GENOMIC DNA]</scope>
    <source>
        <strain evidence="22">Mob M</strain>
    </source>
</reference>
<evidence type="ECO:0000256" key="11">
    <source>
        <dbReference type="ARBA" id="ARBA00049436"/>
    </source>
</evidence>
<dbReference type="Proteomes" id="UP000198535">
    <property type="component" value="Unassembled WGS sequence"/>
</dbReference>
<dbReference type="SUPFAM" id="SSF54368">
    <property type="entry name" value="Glutamine synthetase, N-terminal domain"/>
    <property type="match status" value="1"/>
</dbReference>
<dbReference type="GO" id="GO:0004356">
    <property type="term" value="F:glutamine synthetase activity"/>
    <property type="evidence" value="ECO:0007669"/>
    <property type="project" value="UniProtKB-EC"/>
</dbReference>
<dbReference type="SUPFAM" id="SSF55931">
    <property type="entry name" value="Glutamine synthetase/guanido kinase"/>
    <property type="match status" value="1"/>
</dbReference>
<proteinExistence type="inferred from homology"/>
<dbReference type="PROSITE" id="PS51987">
    <property type="entry name" value="GS_CATALYTIC"/>
    <property type="match status" value="1"/>
</dbReference>
<evidence type="ECO:0000313" key="22">
    <source>
        <dbReference type="Proteomes" id="UP000198535"/>
    </source>
</evidence>
<evidence type="ECO:0000256" key="12">
    <source>
        <dbReference type="PIRSR" id="PIRSR604809-1"/>
    </source>
</evidence>
<dbReference type="EMBL" id="FOUJ01000005">
    <property type="protein sequence ID" value="SFM78106.1"/>
    <property type="molecule type" value="Genomic_DNA"/>
</dbReference>
<dbReference type="Gene3D" id="3.30.590.10">
    <property type="entry name" value="Glutamine synthetase/guanido kinase, catalytic domain"/>
    <property type="match status" value="1"/>
</dbReference>
<evidence type="ECO:0000256" key="13">
    <source>
        <dbReference type="PIRSR" id="PIRSR604809-2"/>
    </source>
</evidence>
<dbReference type="SMART" id="SM01230">
    <property type="entry name" value="Gln-synt_C"/>
    <property type="match status" value="1"/>
</dbReference>
<dbReference type="InterPro" id="IPR014746">
    <property type="entry name" value="Gln_synth/guanido_kin_cat_dom"/>
</dbReference>
<keyword evidence="9 13" id="KW-0067">ATP-binding</keyword>
<evidence type="ECO:0000256" key="2">
    <source>
        <dbReference type="ARBA" id="ARBA00009897"/>
    </source>
</evidence>
<organism evidence="21 22">
    <name type="scientific">Methanolobus profundi</name>
    <dbReference type="NCBI Taxonomy" id="487685"/>
    <lineage>
        <taxon>Archaea</taxon>
        <taxon>Methanobacteriati</taxon>
        <taxon>Methanobacteriota</taxon>
        <taxon>Stenosarchaea group</taxon>
        <taxon>Methanomicrobia</taxon>
        <taxon>Methanosarcinales</taxon>
        <taxon>Methanosarcinaceae</taxon>
        <taxon>Methanolobus</taxon>
    </lineage>
</organism>
<dbReference type="InterPro" id="IPR008147">
    <property type="entry name" value="Gln_synt_N"/>
</dbReference>
<dbReference type="InterPro" id="IPR027302">
    <property type="entry name" value="Gln_synth_N_conserv_site"/>
</dbReference>
<feature type="domain" description="GS beta-grasp" evidence="19">
    <location>
        <begin position="16"/>
        <end position="101"/>
    </location>
</feature>
<feature type="binding site" evidence="14">
    <location>
        <position position="243"/>
    </location>
    <ligand>
        <name>Mg(2+)</name>
        <dbReference type="ChEBI" id="CHEBI:18420"/>
        <label>1</label>
    </ligand>
</feature>
<dbReference type="InterPro" id="IPR004809">
    <property type="entry name" value="Gln_synth_I"/>
</dbReference>
<evidence type="ECO:0000256" key="15">
    <source>
        <dbReference type="PROSITE-ProRule" id="PRU01330"/>
    </source>
</evidence>
<dbReference type="InterPro" id="IPR036651">
    <property type="entry name" value="Gln_synt_N_sf"/>
</dbReference>
<comment type="cofactor">
    <cofactor evidence="14">
        <name>Mg(2+)</name>
        <dbReference type="ChEBI" id="CHEBI:18420"/>
    </cofactor>
    <text evidence="14">Binds 2 Mg(2+) ions per subunit.</text>
</comment>
<feature type="binding site" evidence="12">
    <location>
        <position position="314"/>
    </location>
    <ligand>
        <name>L-glutamate</name>
        <dbReference type="ChEBI" id="CHEBI:29985"/>
    </ligand>
</feature>
<comment type="subcellular location">
    <subcellularLocation>
        <location evidence="1 17">Cytoplasm</location>
    </subcellularLocation>
</comment>
<dbReference type="PANTHER" id="PTHR43785:SF12">
    <property type="entry name" value="TYPE-1 GLUTAMINE SYNTHETASE 2"/>
    <property type="match status" value="1"/>
</dbReference>
<feature type="binding site" evidence="14">
    <location>
        <position position="133"/>
    </location>
    <ligand>
        <name>Mg(2+)</name>
        <dbReference type="ChEBI" id="CHEBI:18420"/>
        <label>1</label>
    </ligand>
</feature>
<evidence type="ECO:0000256" key="16">
    <source>
        <dbReference type="RuleBase" id="RU000384"/>
    </source>
</evidence>
<keyword evidence="10 14" id="KW-0460">Magnesium</keyword>
<comment type="catalytic activity">
    <reaction evidence="11 18">
        <text>L-glutamate + NH4(+) + ATP = L-glutamine + ADP + phosphate + H(+)</text>
        <dbReference type="Rhea" id="RHEA:16169"/>
        <dbReference type="ChEBI" id="CHEBI:15378"/>
        <dbReference type="ChEBI" id="CHEBI:28938"/>
        <dbReference type="ChEBI" id="CHEBI:29985"/>
        <dbReference type="ChEBI" id="CHEBI:30616"/>
        <dbReference type="ChEBI" id="CHEBI:43474"/>
        <dbReference type="ChEBI" id="CHEBI:58359"/>
        <dbReference type="ChEBI" id="CHEBI:456216"/>
        <dbReference type="EC" id="6.3.1.2"/>
    </reaction>
</comment>
<dbReference type="Pfam" id="PF00120">
    <property type="entry name" value="Gln-synt_C"/>
    <property type="match status" value="1"/>
</dbReference>
<feature type="binding site" evidence="14">
    <location>
        <position position="131"/>
    </location>
    <ligand>
        <name>Mg(2+)</name>
        <dbReference type="ChEBI" id="CHEBI:18420"/>
        <label>1</label>
    </ligand>
</feature>
<dbReference type="GO" id="GO:0006542">
    <property type="term" value="P:glutamine biosynthetic process"/>
    <property type="evidence" value="ECO:0007669"/>
    <property type="project" value="InterPro"/>
</dbReference>
<dbReference type="OrthoDB" id="36124at2157"/>
<keyword evidence="5 17" id="KW-0963">Cytoplasm</keyword>
<evidence type="ECO:0000256" key="10">
    <source>
        <dbReference type="ARBA" id="ARBA00022842"/>
    </source>
</evidence>
<dbReference type="GO" id="GO:0005524">
    <property type="term" value="F:ATP binding"/>
    <property type="evidence" value="ECO:0007669"/>
    <property type="project" value="UniProtKB-KW"/>
</dbReference>
<comment type="similarity">
    <text evidence="2 15 16">Belongs to the glutamine synthetase family.</text>
</comment>
<evidence type="ECO:0000259" key="19">
    <source>
        <dbReference type="PROSITE" id="PS51986"/>
    </source>
</evidence>
<feature type="domain" description="GS catalytic" evidence="20">
    <location>
        <begin position="108"/>
        <end position="442"/>
    </location>
</feature>
<keyword evidence="6 18" id="KW-0436">Ligase</keyword>
<name>A0A1I4TN58_9EURY</name>
<evidence type="ECO:0000256" key="18">
    <source>
        <dbReference type="RuleBase" id="RU004356"/>
    </source>
</evidence>
<feature type="binding site" evidence="14">
    <location>
        <position position="194"/>
    </location>
    <ligand>
        <name>Mg(2+)</name>
        <dbReference type="ChEBI" id="CHEBI:18420"/>
        <label>1</label>
    </ligand>
</feature>
<sequence>MIICNKEDVIKAIETNNVKFIRLQFTDIQGVVKDVEIPVTQIEKALTTGISFDGSSIEGFVRIDESDMVLKPDIRTFAILPWSKDKGGVARLICDIHMPDGRQFEADPRYVLKKVMKEAEEMGYTLNVGPELEFFLFEKVDGKATTTPHDYGRYFEFAPTDLAEDIRRDIVLTLTDLNFDIEASHHEVAFGQHEIDFKYGDALATADNVMTFKYVTRTIAKLYGLHATFMPKPIAVENGSGMHINLSLSRGEENAFYDPEADMEISETAKQFIAGVLKHIKAISCISNPLVNSYKRLIPGYEAPVYITWSGANRSSLIRIPSARGKSTRVELRSPDPSCNPYITFAAILAAGLDGIKNGLEPGRIMDYNVFDLSKKERIERGIDTLPATISESADHLENDELLKDTLGEHVHDNILRLARAEWDAYRTQVHDWEIQRYLNTI</sequence>
<feature type="binding site" evidence="12">
    <location>
        <begin position="238"/>
        <end position="239"/>
    </location>
    <ligand>
        <name>L-glutamate</name>
        <dbReference type="ChEBI" id="CHEBI:29985"/>
    </ligand>
</feature>
<feature type="binding site" evidence="12">
    <location>
        <position position="296"/>
    </location>
    <ligand>
        <name>L-glutamate</name>
        <dbReference type="ChEBI" id="CHEBI:29985"/>
    </ligand>
</feature>
<feature type="binding site" evidence="12">
    <location>
        <position position="302"/>
    </location>
    <ligand>
        <name>L-glutamate</name>
        <dbReference type="ChEBI" id="CHEBI:29985"/>
    </ligand>
</feature>
<dbReference type="AlphaFoldDB" id="A0A1I4TN58"/>
<evidence type="ECO:0000256" key="5">
    <source>
        <dbReference type="ARBA" id="ARBA00022490"/>
    </source>
</evidence>
<accession>A0A1I4TN58</accession>
<feature type="binding site" evidence="12">
    <location>
        <position position="333"/>
    </location>
    <ligand>
        <name>L-glutamate</name>
        <dbReference type="ChEBI" id="CHEBI:29985"/>
    </ligand>
</feature>
<gene>
    <name evidence="21" type="ORF">SAMN04488696_2356</name>
</gene>
<evidence type="ECO:0000256" key="6">
    <source>
        <dbReference type="ARBA" id="ARBA00022598"/>
    </source>
</evidence>
<evidence type="ECO:0000256" key="14">
    <source>
        <dbReference type="PIRSR" id="PIRSR604809-3"/>
    </source>
</evidence>
<dbReference type="Pfam" id="PF03951">
    <property type="entry name" value="Gln-synt_N"/>
    <property type="match status" value="1"/>
</dbReference>
<keyword evidence="7 14" id="KW-0479">Metal-binding</keyword>
<dbReference type="STRING" id="487685.SAMN04488696_2356"/>
<dbReference type="GO" id="GO:0046872">
    <property type="term" value="F:metal ion binding"/>
    <property type="evidence" value="ECO:0007669"/>
    <property type="project" value="UniProtKB-KW"/>
</dbReference>
<feature type="binding site" evidence="13">
    <location>
        <position position="314"/>
    </location>
    <ligand>
        <name>ATP</name>
        <dbReference type="ChEBI" id="CHEBI:30616"/>
    </ligand>
</feature>
<dbReference type="FunFam" id="3.10.20.70:FF:000005">
    <property type="entry name" value="Glutamine synthetase"/>
    <property type="match status" value="1"/>
</dbReference>
<dbReference type="NCBIfam" id="TIGR00653">
    <property type="entry name" value="GlnA"/>
    <property type="match status" value="1"/>
</dbReference>
<feature type="binding site" evidence="13">
    <location>
        <position position="326"/>
    </location>
    <ligand>
        <name>ATP</name>
        <dbReference type="ChEBI" id="CHEBI:30616"/>
    </ligand>
</feature>
<dbReference type="PANTHER" id="PTHR43785">
    <property type="entry name" value="GAMMA-GLUTAMYLPUTRESCINE SYNTHETASE"/>
    <property type="match status" value="1"/>
</dbReference>
<dbReference type="Gene3D" id="3.10.20.70">
    <property type="entry name" value="Glutamine synthetase, N-terminal domain"/>
    <property type="match status" value="1"/>
</dbReference>
<protein>
    <recommendedName>
        <fullName evidence="4 18">Glutamine synthetase</fullName>
        <ecNumber evidence="3 18">6.3.1.2</ecNumber>
    </recommendedName>
</protein>
<evidence type="ECO:0000259" key="20">
    <source>
        <dbReference type="PROSITE" id="PS51987"/>
    </source>
</evidence>
<evidence type="ECO:0000256" key="7">
    <source>
        <dbReference type="ARBA" id="ARBA00022723"/>
    </source>
</evidence>
<feature type="binding site" evidence="13">
    <location>
        <begin position="197"/>
        <end position="199"/>
    </location>
    <ligand>
        <name>ATP</name>
        <dbReference type="ChEBI" id="CHEBI:30616"/>
    </ligand>
</feature>
<evidence type="ECO:0000256" key="9">
    <source>
        <dbReference type="ARBA" id="ARBA00022840"/>
    </source>
</evidence>
<evidence type="ECO:0000256" key="17">
    <source>
        <dbReference type="RuleBase" id="RU000385"/>
    </source>
</evidence>
<evidence type="ECO:0000313" key="21">
    <source>
        <dbReference type="EMBL" id="SFM78106.1"/>
    </source>
</evidence>
<dbReference type="InterPro" id="IPR027303">
    <property type="entry name" value="Gln_synth_gly_rich_site"/>
</dbReference>
<dbReference type="EC" id="6.3.1.2" evidence="3 18"/>
<evidence type="ECO:0000256" key="3">
    <source>
        <dbReference type="ARBA" id="ARBA00012937"/>
    </source>
</evidence>